<dbReference type="Gene3D" id="1.10.10.10">
    <property type="entry name" value="Winged helix-like DNA-binding domain superfamily/Winged helix DNA-binding domain"/>
    <property type="match status" value="1"/>
</dbReference>
<dbReference type="EMBL" id="JACOQH010000002">
    <property type="protein sequence ID" value="MBC5753202.1"/>
    <property type="molecule type" value="Genomic_DNA"/>
</dbReference>
<keyword evidence="3" id="KW-0804">Transcription</keyword>
<dbReference type="PANTHER" id="PTHR42756:SF1">
    <property type="entry name" value="TRANSCRIPTIONAL REPRESSOR OF EMRAB OPERON"/>
    <property type="match status" value="1"/>
</dbReference>
<dbReference type="InterPro" id="IPR036390">
    <property type="entry name" value="WH_DNA-bd_sf"/>
</dbReference>
<reference evidence="5 6" key="1">
    <citation type="submission" date="2020-08" db="EMBL/GenBank/DDBJ databases">
        <title>Genome public.</title>
        <authorList>
            <person name="Liu C."/>
            <person name="Sun Q."/>
        </authorList>
    </citation>
    <scope>NUCLEOTIDE SEQUENCE [LARGE SCALE GENOMIC DNA]</scope>
    <source>
        <strain evidence="5 6">BX0805</strain>
    </source>
</reference>
<keyword evidence="6" id="KW-1185">Reference proteome</keyword>
<dbReference type="SUPFAM" id="SSF46785">
    <property type="entry name" value="Winged helix' DNA-binding domain"/>
    <property type="match status" value="1"/>
</dbReference>
<evidence type="ECO:0000256" key="2">
    <source>
        <dbReference type="ARBA" id="ARBA00023125"/>
    </source>
</evidence>
<dbReference type="Proteomes" id="UP000621540">
    <property type="component" value="Unassembled WGS sequence"/>
</dbReference>
<comment type="caution">
    <text evidence="5">The sequence shown here is derived from an EMBL/GenBank/DDBJ whole genome shotgun (WGS) entry which is preliminary data.</text>
</comment>
<accession>A0ABR7I8J3</accession>
<proteinExistence type="predicted"/>
<dbReference type="Pfam" id="PF12802">
    <property type="entry name" value="MarR_2"/>
    <property type="match status" value="1"/>
</dbReference>
<dbReference type="InterPro" id="IPR036388">
    <property type="entry name" value="WH-like_DNA-bd_sf"/>
</dbReference>
<sequence length="146" mass="17162">MYKEYEVLTLGAELKKLLEKKSEPLMQKYGLRKIELDILAYLASGHYGDTAKDIMGQKHISKAHVSKSIDNLKALGFIRLHEDREDHRFNHIFLMEKSDAVIKDFLKVHEECWHVLLHGISEEERIFLDQICGRMQQNITEELRKL</sequence>
<evidence type="ECO:0000313" key="5">
    <source>
        <dbReference type="EMBL" id="MBC5753202.1"/>
    </source>
</evidence>
<dbReference type="RefSeq" id="WP_022515790.1">
    <property type="nucleotide sequence ID" value="NZ_JACOQH010000002.1"/>
</dbReference>
<keyword evidence="1" id="KW-0805">Transcription regulation</keyword>
<organism evidence="5 6">
    <name type="scientific">Roseburia yibonii</name>
    <dbReference type="NCBI Taxonomy" id="2763063"/>
    <lineage>
        <taxon>Bacteria</taxon>
        <taxon>Bacillati</taxon>
        <taxon>Bacillota</taxon>
        <taxon>Clostridia</taxon>
        <taxon>Lachnospirales</taxon>
        <taxon>Lachnospiraceae</taxon>
        <taxon>Roseburia</taxon>
    </lineage>
</organism>
<gene>
    <name evidence="5" type="ORF">H8Z76_04015</name>
</gene>
<name>A0ABR7I8J3_9FIRM</name>
<keyword evidence="2" id="KW-0238">DNA-binding</keyword>
<dbReference type="InterPro" id="IPR000835">
    <property type="entry name" value="HTH_MarR-typ"/>
</dbReference>
<protein>
    <submittedName>
        <fullName evidence="5">Winged helix-turn-helix transcriptional regulator</fullName>
    </submittedName>
</protein>
<evidence type="ECO:0000259" key="4">
    <source>
        <dbReference type="PROSITE" id="PS50995"/>
    </source>
</evidence>
<dbReference type="PROSITE" id="PS50995">
    <property type="entry name" value="HTH_MARR_2"/>
    <property type="match status" value="1"/>
</dbReference>
<evidence type="ECO:0000256" key="1">
    <source>
        <dbReference type="ARBA" id="ARBA00023015"/>
    </source>
</evidence>
<evidence type="ECO:0000313" key="6">
    <source>
        <dbReference type="Proteomes" id="UP000621540"/>
    </source>
</evidence>
<dbReference type="PANTHER" id="PTHR42756">
    <property type="entry name" value="TRANSCRIPTIONAL REGULATOR, MARR"/>
    <property type="match status" value="1"/>
</dbReference>
<evidence type="ECO:0000256" key="3">
    <source>
        <dbReference type="ARBA" id="ARBA00023163"/>
    </source>
</evidence>
<feature type="domain" description="HTH marR-type" evidence="4">
    <location>
        <begin position="1"/>
        <end position="137"/>
    </location>
</feature>